<dbReference type="SUPFAM" id="SSF51294">
    <property type="entry name" value="Hedgehog/intein (Hint) domain"/>
    <property type="match status" value="1"/>
</dbReference>
<organism evidence="3 4">
    <name type="scientific">Pseudoalteromonas citrea</name>
    <dbReference type="NCBI Taxonomy" id="43655"/>
    <lineage>
        <taxon>Bacteria</taxon>
        <taxon>Pseudomonadati</taxon>
        <taxon>Pseudomonadota</taxon>
        <taxon>Gammaproteobacteria</taxon>
        <taxon>Alteromonadales</taxon>
        <taxon>Pseudoalteromonadaceae</taxon>
        <taxon>Pseudoalteromonas</taxon>
    </lineage>
</organism>
<name>A0AAD4AE91_9GAMM</name>
<dbReference type="EMBL" id="AHBZ03000027">
    <property type="protein sequence ID" value="KAF7764334.1"/>
    <property type="molecule type" value="Genomic_DNA"/>
</dbReference>
<evidence type="ECO:0000256" key="1">
    <source>
        <dbReference type="SAM" id="SignalP"/>
    </source>
</evidence>
<dbReference type="GO" id="GO:0016539">
    <property type="term" value="P:intein-mediated protein splicing"/>
    <property type="evidence" value="ECO:0007669"/>
    <property type="project" value="InterPro"/>
</dbReference>
<accession>A0AAD4AE91</accession>
<dbReference type="InterPro" id="IPR003587">
    <property type="entry name" value="Hint_dom_N"/>
</dbReference>
<sequence length="289" mass="31788">MKLKLIVLSTAVTVLTSIAAQAQVVGVNKRCETDSLNVSQATGRNNWAKACGVISPRTHDFYVTDDYGRPRARPIYPTFIKGWDHTQGWIAPTTANASCNVPAGYFPNVTCQASCYTPDQKLLFAEGELAIFDAFTRKVSKIVTLDDDASLDNITYTVRDLKAYSESLVEVVHDILVVKTKSGGSLKVTPNHPLLLSTGQMRNAEDIQIGDSLIAESGEFDEITAIEEIEFFGKVYNVEPNSNGEHEVILNGQIVVAQGFLSGSMYYQNTGFNHVNKYLLRDTLPDDLI</sequence>
<evidence type="ECO:0000313" key="3">
    <source>
        <dbReference type="EMBL" id="KAF7764334.1"/>
    </source>
</evidence>
<dbReference type="NCBIfam" id="TIGR01445">
    <property type="entry name" value="intein_Nterm"/>
    <property type="match status" value="1"/>
</dbReference>
<dbReference type="Gene3D" id="2.170.16.10">
    <property type="entry name" value="Hedgehog/Intein (Hint) domain"/>
    <property type="match status" value="1"/>
</dbReference>
<dbReference type="InterPro" id="IPR006141">
    <property type="entry name" value="Intein_N"/>
</dbReference>
<keyword evidence="1" id="KW-0732">Signal</keyword>
<comment type="caution">
    <text evidence="3">The sequence shown here is derived from an EMBL/GenBank/DDBJ whole genome shotgun (WGS) entry which is preliminary data.</text>
</comment>
<dbReference type="CDD" id="cd00081">
    <property type="entry name" value="Hint"/>
    <property type="match status" value="1"/>
</dbReference>
<protein>
    <recommendedName>
        <fullName evidence="2">Hint domain-containing protein</fullName>
    </recommendedName>
</protein>
<evidence type="ECO:0000313" key="4">
    <source>
        <dbReference type="Proteomes" id="UP000016487"/>
    </source>
</evidence>
<feature type="domain" description="Hint" evidence="2">
    <location>
        <begin position="113"/>
        <end position="217"/>
    </location>
</feature>
<gene>
    <name evidence="3" type="ORF">PCIT_b0306</name>
</gene>
<dbReference type="SMART" id="SM00306">
    <property type="entry name" value="HintN"/>
    <property type="match status" value="1"/>
</dbReference>
<dbReference type="RefSeq" id="WP_010362095.1">
    <property type="nucleotide sequence ID" value="NZ_AHBZ03000027.1"/>
</dbReference>
<dbReference type="InterPro" id="IPR036844">
    <property type="entry name" value="Hint_dom_sf"/>
</dbReference>
<proteinExistence type="predicted"/>
<reference evidence="3" key="2">
    <citation type="submission" date="2015-03" db="EMBL/GenBank/DDBJ databases">
        <title>Genome sequence of Pseudoalteromonas citrea.</title>
        <authorList>
            <person name="Xie B.-B."/>
            <person name="Rong J.-C."/>
            <person name="Qin Q.-L."/>
            <person name="Zhang Y.-Z."/>
        </authorList>
    </citation>
    <scope>NUCLEOTIDE SEQUENCE</scope>
    <source>
        <strain evidence="3">DSM 8771</strain>
    </source>
</reference>
<feature type="chain" id="PRO_5042171589" description="Hint domain-containing protein" evidence="1">
    <location>
        <begin position="23"/>
        <end position="289"/>
    </location>
</feature>
<dbReference type="AlphaFoldDB" id="A0AAD4AE91"/>
<evidence type="ECO:0000259" key="2">
    <source>
        <dbReference type="SMART" id="SM00306"/>
    </source>
</evidence>
<feature type="signal peptide" evidence="1">
    <location>
        <begin position="1"/>
        <end position="22"/>
    </location>
</feature>
<reference evidence="3" key="1">
    <citation type="journal article" date="2012" name="J. Bacteriol.">
        <title>Genome sequences of type strains of seven species of the marine bacterium Pseudoalteromonas.</title>
        <authorList>
            <person name="Xie B.B."/>
            <person name="Shu Y.L."/>
            <person name="Qin Q.L."/>
            <person name="Rong J.C."/>
            <person name="Zhang X.Y."/>
            <person name="Chen X.L."/>
            <person name="Shi M."/>
            <person name="He H.L."/>
            <person name="Zhou B.C."/>
            <person name="Zhang Y.Z."/>
        </authorList>
    </citation>
    <scope>NUCLEOTIDE SEQUENCE</scope>
    <source>
        <strain evidence="3">DSM 8771</strain>
    </source>
</reference>
<dbReference type="PROSITE" id="PS50817">
    <property type="entry name" value="INTEIN_N_TER"/>
    <property type="match status" value="1"/>
</dbReference>
<dbReference type="Proteomes" id="UP000016487">
    <property type="component" value="Unassembled WGS sequence"/>
</dbReference>